<protein>
    <submittedName>
        <fullName evidence="2">Uncharacterized protein</fullName>
    </submittedName>
</protein>
<name>A0A6M5YKJ3_9BACT</name>
<evidence type="ECO:0000256" key="1">
    <source>
        <dbReference type="SAM" id="Phobius"/>
    </source>
</evidence>
<dbReference type="AlphaFoldDB" id="A0A6M5YKJ3"/>
<evidence type="ECO:0000313" key="3">
    <source>
        <dbReference type="Proteomes" id="UP000503447"/>
    </source>
</evidence>
<dbReference type="KEGG" id="ftj:FTUN_1985"/>
<reference evidence="3" key="1">
    <citation type="submission" date="2020-05" db="EMBL/GenBank/DDBJ databases">
        <title>Frigoriglobus tundricola gen. nov., sp. nov., a psychrotolerant cellulolytic planctomycete of the family Gemmataceae with two divergent copies of 16S rRNA gene.</title>
        <authorList>
            <person name="Kulichevskaya I.S."/>
            <person name="Ivanova A.A."/>
            <person name="Naumoff D.G."/>
            <person name="Beletsky A.V."/>
            <person name="Rijpstra W.I.C."/>
            <person name="Sinninghe Damste J.S."/>
            <person name="Mardanov A.V."/>
            <person name="Ravin N.V."/>
            <person name="Dedysh S.N."/>
        </authorList>
    </citation>
    <scope>NUCLEOTIDE SEQUENCE [LARGE SCALE GENOMIC DNA]</scope>
    <source>
        <strain evidence="3">PL17</strain>
    </source>
</reference>
<feature type="transmembrane region" description="Helical" evidence="1">
    <location>
        <begin position="146"/>
        <end position="173"/>
    </location>
</feature>
<keyword evidence="3" id="KW-1185">Reference proteome</keyword>
<keyword evidence="1" id="KW-1133">Transmembrane helix</keyword>
<organism evidence="2 3">
    <name type="scientific">Frigoriglobus tundricola</name>
    <dbReference type="NCBI Taxonomy" id="2774151"/>
    <lineage>
        <taxon>Bacteria</taxon>
        <taxon>Pseudomonadati</taxon>
        <taxon>Planctomycetota</taxon>
        <taxon>Planctomycetia</taxon>
        <taxon>Gemmatales</taxon>
        <taxon>Gemmataceae</taxon>
        <taxon>Frigoriglobus</taxon>
    </lineage>
</organism>
<keyword evidence="1" id="KW-0472">Membrane</keyword>
<feature type="transmembrane region" description="Helical" evidence="1">
    <location>
        <begin position="109"/>
        <end position="131"/>
    </location>
</feature>
<sequence length="262" mass="27777">MKLLTSVFPLNGRVLPAGGWFTLAVCAFLVGLEVAGRYAVTDVHDGLAACLLVAAGCTVAVRHRRDPLPWIDRLAGLGRRAAGSAAWLRYDHGIDLRGTPPLPRRTPPVVFLIVLALGAWGGLAAGAWLAFPAGWRVVSAYSSYTLYLAFMLALWGTLLAITFVGVSVPVWVLDRRLRSWLGDADRRGAELLAVVSYAALVSVVAWAAPPAAVLALCLVVAAGAWGAYLPQGSDGAALLWRASVEKPVYAVPLRARWPSSSA</sequence>
<feature type="transmembrane region" description="Helical" evidence="1">
    <location>
        <begin position="194"/>
        <end position="225"/>
    </location>
</feature>
<gene>
    <name evidence="2" type="ORF">FTUN_1985</name>
</gene>
<proteinExistence type="predicted"/>
<dbReference type="RefSeq" id="WP_171470455.1">
    <property type="nucleotide sequence ID" value="NZ_CP053452.2"/>
</dbReference>
<keyword evidence="1" id="KW-0812">Transmembrane</keyword>
<dbReference type="Proteomes" id="UP000503447">
    <property type="component" value="Chromosome"/>
</dbReference>
<evidence type="ECO:0000313" key="2">
    <source>
        <dbReference type="EMBL" id="QJW94465.1"/>
    </source>
</evidence>
<dbReference type="EMBL" id="CP053452">
    <property type="protein sequence ID" value="QJW94465.1"/>
    <property type="molecule type" value="Genomic_DNA"/>
</dbReference>
<accession>A0A6M5YKJ3</accession>
<feature type="transmembrane region" description="Helical" evidence="1">
    <location>
        <begin position="20"/>
        <end position="40"/>
    </location>
</feature>